<dbReference type="AlphaFoldDB" id="A0A9P6KJH2"/>
<accession>A0A9P6KJH2</accession>
<feature type="compositionally biased region" description="Polar residues" evidence="1">
    <location>
        <begin position="9"/>
        <end position="20"/>
    </location>
</feature>
<protein>
    <submittedName>
        <fullName evidence="2">Uncharacterized protein</fullName>
    </submittedName>
</protein>
<name>A0A9P6KJH2_9PLEO</name>
<dbReference type="EMBL" id="WJXW01000019">
    <property type="protein sequence ID" value="KAF9728546.1"/>
    <property type="molecule type" value="Genomic_DNA"/>
</dbReference>
<sequence length="30" mass="3364">MPAVERRTQNAPGSRGQQMGRSILLPRRSI</sequence>
<evidence type="ECO:0000256" key="1">
    <source>
        <dbReference type="SAM" id="MobiDB-lite"/>
    </source>
</evidence>
<dbReference type="Proteomes" id="UP000756921">
    <property type="component" value="Unassembled WGS sequence"/>
</dbReference>
<keyword evidence="3" id="KW-1185">Reference proteome</keyword>
<comment type="caution">
    <text evidence="2">The sequence shown here is derived from an EMBL/GenBank/DDBJ whole genome shotgun (WGS) entry which is preliminary data.</text>
</comment>
<evidence type="ECO:0000313" key="3">
    <source>
        <dbReference type="Proteomes" id="UP000756921"/>
    </source>
</evidence>
<proteinExistence type="predicted"/>
<reference evidence="2" key="1">
    <citation type="journal article" date="2020" name="Mol. Plant Microbe Interact.">
        <title>Genome Sequence of the Biocontrol Agent Coniothyrium minitans strain Conio (IMI 134523).</title>
        <authorList>
            <person name="Patel D."/>
            <person name="Shittu T.A."/>
            <person name="Baroncelli R."/>
            <person name="Muthumeenakshi S."/>
            <person name="Osborne T.H."/>
            <person name="Janganan T.K."/>
            <person name="Sreenivasaprasad S."/>
        </authorList>
    </citation>
    <scope>NUCLEOTIDE SEQUENCE</scope>
    <source>
        <strain evidence="2">Conio</strain>
    </source>
</reference>
<organism evidence="2 3">
    <name type="scientific">Paraphaeosphaeria minitans</name>
    <dbReference type="NCBI Taxonomy" id="565426"/>
    <lineage>
        <taxon>Eukaryota</taxon>
        <taxon>Fungi</taxon>
        <taxon>Dikarya</taxon>
        <taxon>Ascomycota</taxon>
        <taxon>Pezizomycotina</taxon>
        <taxon>Dothideomycetes</taxon>
        <taxon>Pleosporomycetidae</taxon>
        <taxon>Pleosporales</taxon>
        <taxon>Massarineae</taxon>
        <taxon>Didymosphaeriaceae</taxon>
        <taxon>Paraphaeosphaeria</taxon>
    </lineage>
</organism>
<feature type="region of interest" description="Disordered" evidence="1">
    <location>
        <begin position="1"/>
        <end position="30"/>
    </location>
</feature>
<evidence type="ECO:0000313" key="2">
    <source>
        <dbReference type="EMBL" id="KAF9728546.1"/>
    </source>
</evidence>
<gene>
    <name evidence="2" type="ORF">PMIN01_13374</name>
</gene>